<comment type="caution">
    <text evidence="1">The sequence shown here is derived from an EMBL/GenBank/DDBJ whole genome shotgun (WGS) entry which is preliminary data.</text>
</comment>
<dbReference type="GO" id="GO:0004497">
    <property type="term" value="F:monooxygenase activity"/>
    <property type="evidence" value="ECO:0007669"/>
    <property type="project" value="UniProtKB-KW"/>
</dbReference>
<sequence>MTRIAALQHPNAGITLMSRWITGTPERSRAAADALLDASTGDAAHAQLALHVFEDADGAGLLTHAQWTSAEDHLAFVREGRAARVTRVDTLVPGIERPGLDRTYLYRSTVFDADGAAELFVVTRHDTGGRPEDQRAWADARAAALTDAGYEGLLAAHFHLTVGGERVVEIAEWASAAGMADLEAAHGPRVPHSRYRFYR</sequence>
<reference evidence="1 2" key="1">
    <citation type="submission" date="2024-06" db="EMBL/GenBank/DDBJ databases">
        <title>The Natural Products Discovery Center: Release of the First 8490 Sequenced Strains for Exploring Actinobacteria Biosynthetic Diversity.</title>
        <authorList>
            <person name="Kalkreuter E."/>
            <person name="Kautsar S.A."/>
            <person name="Yang D."/>
            <person name="Bader C.D."/>
            <person name="Teijaro C.N."/>
            <person name="Fluegel L."/>
            <person name="Davis C.M."/>
            <person name="Simpson J.R."/>
            <person name="Lauterbach L."/>
            <person name="Steele A.D."/>
            <person name="Gui C."/>
            <person name="Meng S."/>
            <person name="Li G."/>
            <person name="Viehrig K."/>
            <person name="Ye F."/>
            <person name="Su P."/>
            <person name="Kiefer A.F."/>
            <person name="Nichols A."/>
            <person name="Cepeda A.J."/>
            <person name="Yan W."/>
            <person name="Fan B."/>
            <person name="Jiang Y."/>
            <person name="Adhikari A."/>
            <person name="Zheng C.-J."/>
            <person name="Schuster L."/>
            <person name="Cowan T.M."/>
            <person name="Smanski M.J."/>
            <person name="Chevrette M.G."/>
            <person name="De Carvalho L.P.S."/>
            <person name="Shen B."/>
        </authorList>
    </citation>
    <scope>NUCLEOTIDE SEQUENCE [LARGE SCALE GENOMIC DNA]</scope>
    <source>
        <strain evidence="1 2">NPDC053791</strain>
    </source>
</reference>
<keyword evidence="1" id="KW-0560">Oxidoreductase</keyword>
<evidence type="ECO:0000313" key="1">
    <source>
        <dbReference type="EMBL" id="MEV4921397.1"/>
    </source>
</evidence>
<name>A0ABV3IQL0_9ACTN</name>
<accession>A0ABV3IQL0</accession>
<gene>
    <name evidence="1" type="ORF">AB0L03_00845</name>
</gene>
<dbReference type="Proteomes" id="UP001552479">
    <property type="component" value="Unassembled WGS sequence"/>
</dbReference>
<dbReference type="RefSeq" id="WP_366086287.1">
    <property type="nucleotide sequence ID" value="NZ_JBFASG010000001.1"/>
</dbReference>
<proteinExistence type="predicted"/>
<keyword evidence="1" id="KW-0503">Monooxygenase</keyword>
<dbReference type="Gene3D" id="3.30.70.100">
    <property type="match status" value="2"/>
</dbReference>
<organism evidence="1 2">
    <name type="scientific">Streptomyces roseoverticillatus</name>
    <dbReference type="NCBI Taxonomy" id="66429"/>
    <lineage>
        <taxon>Bacteria</taxon>
        <taxon>Bacillati</taxon>
        <taxon>Actinomycetota</taxon>
        <taxon>Actinomycetes</taxon>
        <taxon>Kitasatosporales</taxon>
        <taxon>Streptomycetaceae</taxon>
        <taxon>Streptomyces</taxon>
    </lineage>
</organism>
<dbReference type="EMBL" id="JBFASG010000001">
    <property type="protein sequence ID" value="MEV4921397.1"/>
    <property type="molecule type" value="Genomic_DNA"/>
</dbReference>
<protein>
    <submittedName>
        <fullName evidence="1">Antibiotic biosynthesis monooxygenase</fullName>
    </submittedName>
</protein>
<keyword evidence="2" id="KW-1185">Reference proteome</keyword>
<evidence type="ECO:0000313" key="2">
    <source>
        <dbReference type="Proteomes" id="UP001552479"/>
    </source>
</evidence>